<feature type="chain" id="PRO_5003990520" evidence="1">
    <location>
        <begin position="19"/>
        <end position="485"/>
    </location>
</feature>
<accession>L8GXW3</accession>
<dbReference type="OrthoDB" id="6130531at2759"/>
<evidence type="ECO:0000313" key="2">
    <source>
        <dbReference type="EMBL" id="ELR17787.1"/>
    </source>
</evidence>
<dbReference type="KEGG" id="acan:ACA1_066080"/>
<name>L8GXW3_ACACF</name>
<proteinExistence type="predicted"/>
<organism evidence="2 3">
    <name type="scientific">Acanthamoeba castellanii (strain ATCC 30010 / Neff)</name>
    <dbReference type="NCBI Taxonomy" id="1257118"/>
    <lineage>
        <taxon>Eukaryota</taxon>
        <taxon>Amoebozoa</taxon>
        <taxon>Discosea</taxon>
        <taxon>Longamoebia</taxon>
        <taxon>Centramoebida</taxon>
        <taxon>Acanthamoebidae</taxon>
        <taxon>Acanthamoeba</taxon>
    </lineage>
</organism>
<dbReference type="RefSeq" id="XP_004339800.1">
    <property type="nucleotide sequence ID" value="XM_004339752.1"/>
</dbReference>
<reference evidence="2 3" key="1">
    <citation type="journal article" date="2013" name="Genome Biol.">
        <title>Genome of Acanthamoeba castellanii highlights extensive lateral gene transfer and early evolution of tyrosine kinase signaling.</title>
        <authorList>
            <person name="Clarke M."/>
            <person name="Lohan A.J."/>
            <person name="Liu B."/>
            <person name="Lagkouvardos I."/>
            <person name="Roy S."/>
            <person name="Zafar N."/>
            <person name="Bertelli C."/>
            <person name="Schilde C."/>
            <person name="Kianianmomeni A."/>
            <person name="Burglin T.R."/>
            <person name="Frech C."/>
            <person name="Turcotte B."/>
            <person name="Kopec K.O."/>
            <person name="Synnott J.M."/>
            <person name="Choo C."/>
            <person name="Paponov I."/>
            <person name="Finkler A."/>
            <person name="Soon Heng Tan C."/>
            <person name="Hutchins A.P."/>
            <person name="Weinmeier T."/>
            <person name="Rattei T."/>
            <person name="Chu J.S."/>
            <person name="Gimenez G."/>
            <person name="Irimia M."/>
            <person name="Rigden D.J."/>
            <person name="Fitzpatrick D.A."/>
            <person name="Lorenzo-Morales J."/>
            <person name="Bateman A."/>
            <person name="Chiu C.H."/>
            <person name="Tang P."/>
            <person name="Hegemann P."/>
            <person name="Fromm H."/>
            <person name="Raoult D."/>
            <person name="Greub G."/>
            <person name="Miranda-Saavedra D."/>
            <person name="Chen N."/>
            <person name="Nash P."/>
            <person name="Ginger M.L."/>
            <person name="Horn M."/>
            <person name="Schaap P."/>
            <person name="Caler L."/>
            <person name="Loftus B."/>
        </authorList>
    </citation>
    <scope>NUCLEOTIDE SEQUENCE [LARGE SCALE GENOMIC DNA]</scope>
    <source>
        <strain evidence="2 3">Neff</strain>
    </source>
</reference>
<dbReference type="GeneID" id="14918093"/>
<sequence>MWIALLGVLSSTALVVHGGTTCATDPVTLRAARLNATRAYVSRLNFDLAHYITASDRYYTEDTRMVLRGIGSFDTLQVAKEYGYVLFNESTFAIDLHELFQGKLFQVLDEPTITWPDDDTVQFWQTADVKLAPIFDQPGQFRLASGGVRNYETLHFEACSDRIRSDIVVSDRAIMPIYTANNEIDIGTLCTRIMVRCTGDLQQYDSVAHCMAFMQSLDARQTAHPESACPYRLTSNSTACRSFHTTNALVDPAVHCSHTAINSPKCVDTCLPPCANCPAHSHCTGTYANATTEVAVYACACDDGYVAGSVGPNGATSCVPATCTADWQCGAPYGFCDTATNRCGCPYTFEWDPINGGCHCPTDYVLTWDVPATNTFGLTGPACKPPGGCLARQHCTDQSWNRVQCAATRPPSTVSAWLACQCNPGFVGGWTSPCECPLGASRVFWSSTVQGEVCLADGECTDDWHCGSASCTVSSSAIVGTCASL</sequence>
<evidence type="ECO:0000313" key="3">
    <source>
        <dbReference type="Proteomes" id="UP000011083"/>
    </source>
</evidence>
<dbReference type="Proteomes" id="UP000011083">
    <property type="component" value="Unassembled WGS sequence"/>
</dbReference>
<dbReference type="EMBL" id="KB007974">
    <property type="protein sequence ID" value="ELR17787.1"/>
    <property type="molecule type" value="Genomic_DNA"/>
</dbReference>
<evidence type="ECO:0000256" key="1">
    <source>
        <dbReference type="SAM" id="SignalP"/>
    </source>
</evidence>
<feature type="signal peptide" evidence="1">
    <location>
        <begin position="1"/>
        <end position="18"/>
    </location>
</feature>
<dbReference type="VEuPathDB" id="AmoebaDB:ACA1_066080"/>
<protein>
    <submittedName>
        <fullName evidence="2">Zinc finger protein</fullName>
    </submittedName>
</protein>
<gene>
    <name evidence="2" type="ORF">ACA1_066080</name>
</gene>
<dbReference type="AlphaFoldDB" id="L8GXW3"/>
<keyword evidence="3" id="KW-1185">Reference proteome</keyword>
<keyword evidence="1" id="KW-0732">Signal</keyword>